<keyword evidence="4" id="KW-1185">Reference proteome</keyword>
<dbReference type="Pfam" id="PF13560">
    <property type="entry name" value="HTH_31"/>
    <property type="match status" value="1"/>
</dbReference>
<dbReference type="EMBL" id="SZWF01000013">
    <property type="protein sequence ID" value="KAA9393928.1"/>
    <property type="molecule type" value="Genomic_DNA"/>
</dbReference>
<dbReference type="OrthoDB" id="9814751at2"/>
<dbReference type="SUPFAM" id="SSF47413">
    <property type="entry name" value="lambda repressor-like DNA-binding domains"/>
    <property type="match status" value="1"/>
</dbReference>
<dbReference type="Pfam" id="PF07883">
    <property type="entry name" value="Cupin_2"/>
    <property type="match status" value="1"/>
</dbReference>
<dbReference type="GO" id="GO:0003700">
    <property type="term" value="F:DNA-binding transcription factor activity"/>
    <property type="evidence" value="ECO:0007669"/>
    <property type="project" value="TreeGrafter"/>
</dbReference>
<protein>
    <submittedName>
        <fullName evidence="3">Helix-turn-helix transcriptional regulator</fullName>
    </submittedName>
</protein>
<dbReference type="InterPro" id="IPR011051">
    <property type="entry name" value="RmlC_Cupin_sf"/>
</dbReference>
<comment type="caution">
    <text evidence="3">The sequence shown here is derived from an EMBL/GenBank/DDBJ whole genome shotgun (WGS) entry which is preliminary data.</text>
</comment>
<dbReference type="Gene3D" id="1.10.260.40">
    <property type="entry name" value="lambda repressor-like DNA-binding domains"/>
    <property type="match status" value="1"/>
</dbReference>
<dbReference type="RefSeq" id="WP_158034108.1">
    <property type="nucleotide sequence ID" value="NZ_ML708619.1"/>
</dbReference>
<dbReference type="InterPro" id="IPR014710">
    <property type="entry name" value="RmlC-like_jellyroll"/>
</dbReference>
<proteinExistence type="predicted"/>
<sequence>MKALPVHSGTGDPHIGPRLRNLRRRNHMTIDQLGAAAGLSKGFVSRVERDLTSPSVDALVRLCRVLRVEVGELFAPESPIEVVRLARAPEVDLGGHGIREHLVTPAGQRELQILRAVVEPGGHSENELYSMDCRHEALHVISGRFVITTPDLRLELEPGDTVSFPGSEPHGWENPGDDEAVVLWVMTT</sequence>
<organism evidence="3 4">
    <name type="scientific">Kocuria coralli</name>
    <dbReference type="NCBI Taxonomy" id="1461025"/>
    <lineage>
        <taxon>Bacteria</taxon>
        <taxon>Bacillati</taxon>
        <taxon>Actinomycetota</taxon>
        <taxon>Actinomycetes</taxon>
        <taxon>Micrococcales</taxon>
        <taxon>Micrococcaceae</taxon>
        <taxon>Kocuria</taxon>
    </lineage>
</organism>
<dbReference type="GO" id="GO:0005829">
    <property type="term" value="C:cytosol"/>
    <property type="evidence" value="ECO:0007669"/>
    <property type="project" value="TreeGrafter"/>
</dbReference>
<dbReference type="SUPFAM" id="SSF51182">
    <property type="entry name" value="RmlC-like cupins"/>
    <property type="match status" value="1"/>
</dbReference>
<dbReference type="PANTHER" id="PTHR46797">
    <property type="entry name" value="HTH-TYPE TRANSCRIPTIONAL REGULATOR"/>
    <property type="match status" value="1"/>
</dbReference>
<gene>
    <name evidence="3" type="ORF">FCK90_09700</name>
</gene>
<evidence type="ECO:0000313" key="3">
    <source>
        <dbReference type="EMBL" id="KAA9393928.1"/>
    </source>
</evidence>
<dbReference type="InterPro" id="IPR050807">
    <property type="entry name" value="TransReg_Diox_bact_type"/>
</dbReference>
<evidence type="ECO:0000256" key="1">
    <source>
        <dbReference type="ARBA" id="ARBA00023125"/>
    </source>
</evidence>
<keyword evidence="1" id="KW-0238">DNA-binding</keyword>
<reference evidence="3 4" key="1">
    <citation type="submission" date="2019-05" db="EMBL/GenBank/DDBJ databases">
        <title>Kocuria coralli sp. nov., a novel actinobacterium isolated from coral reef seawater.</title>
        <authorList>
            <person name="Li J."/>
        </authorList>
    </citation>
    <scope>NUCLEOTIDE SEQUENCE [LARGE SCALE GENOMIC DNA]</scope>
    <source>
        <strain evidence="3 4">SCSIO 13007</strain>
    </source>
</reference>
<dbReference type="InterPro" id="IPR013096">
    <property type="entry name" value="Cupin_2"/>
</dbReference>
<name>A0A5J5KX01_9MICC</name>
<dbReference type="InterPro" id="IPR001387">
    <property type="entry name" value="Cro/C1-type_HTH"/>
</dbReference>
<dbReference type="PANTHER" id="PTHR46797:SF1">
    <property type="entry name" value="METHYLPHOSPHONATE SYNTHASE"/>
    <property type="match status" value="1"/>
</dbReference>
<dbReference type="CDD" id="cd02209">
    <property type="entry name" value="cupin_XRE_C"/>
    <property type="match status" value="1"/>
</dbReference>
<evidence type="ECO:0000313" key="4">
    <source>
        <dbReference type="Proteomes" id="UP000325957"/>
    </source>
</evidence>
<dbReference type="SMART" id="SM00530">
    <property type="entry name" value="HTH_XRE"/>
    <property type="match status" value="1"/>
</dbReference>
<dbReference type="Proteomes" id="UP000325957">
    <property type="component" value="Unassembled WGS sequence"/>
</dbReference>
<dbReference type="CDD" id="cd00093">
    <property type="entry name" value="HTH_XRE"/>
    <property type="match status" value="1"/>
</dbReference>
<accession>A0A5J5KX01</accession>
<dbReference type="Gene3D" id="2.60.120.10">
    <property type="entry name" value="Jelly Rolls"/>
    <property type="match status" value="1"/>
</dbReference>
<dbReference type="PROSITE" id="PS50943">
    <property type="entry name" value="HTH_CROC1"/>
    <property type="match status" value="1"/>
</dbReference>
<feature type="domain" description="HTH cro/C1-type" evidence="2">
    <location>
        <begin position="19"/>
        <end position="73"/>
    </location>
</feature>
<dbReference type="InterPro" id="IPR010982">
    <property type="entry name" value="Lambda_DNA-bd_dom_sf"/>
</dbReference>
<dbReference type="AlphaFoldDB" id="A0A5J5KX01"/>
<dbReference type="GO" id="GO:0003677">
    <property type="term" value="F:DNA binding"/>
    <property type="evidence" value="ECO:0007669"/>
    <property type="project" value="UniProtKB-KW"/>
</dbReference>
<evidence type="ECO:0000259" key="2">
    <source>
        <dbReference type="PROSITE" id="PS50943"/>
    </source>
</evidence>